<dbReference type="Pfam" id="PF13817">
    <property type="entry name" value="DDE_Tnp_IS66_C"/>
    <property type="match status" value="1"/>
</dbReference>
<organism evidence="2 3">
    <name type="scientific">Mesorhizobium tamadayense</name>
    <dbReference type="NCBI Taxonomy" id="425306"/>
    <lineage>
        <taxon>Bacteria</taxon>
        <taxon>Pseudomonadati</taxon>
        <taxon>Pseudomonadota</taxon>
        <taxon>Alphaproteobacteria</taxon>
        <taxon>Hyphomicrobiales</taxon>
        <taxon>Phyllobacteriaceae</taxon>
        <taxon>Mesorhizobium</taxon>
    </lineage>
</organism>
<sequence>MNGLDPFTYLSDVLERIVSGAVKINEIECLLPWAWKAQREAVAMDLAAA</sequence>
<keyword evidence="3" id="KW-1185">Reference proteome</keyword>
<gene>
    <name evidence="2" type="ORF">EH240_13995</name>
</gene>
<comment type="caution">
    <text evidence="2">The sequence shown here is derived from an EMBL/GenBank/DDBJ whole genome shotgun (WGS) entry which is preliminary data.</text>
</comment>
<evidence type="ECO:0000313" key="3">
    <source>
        <dbReference type="Proteomes" id="UP000273786"/>
    </source>
</evidence>
<feature type="domain" description="Transposase IS66 C-terminal" evidence="1">
    <location>
        <begin position="1"/>
        <end position="33"/>
    </location>
</feature>
<dbReference type="InterPro" id="IPR039552">
    <property type="entry name" value="IS66_C"/>
</dbReference>
<dbReference type="Proteomes" id="UP000273786">
    <property type="component" value="Unassembled WGS sequence"/>
</dbReference>
<dbReference type="EMBL" id="RQXT01000014">
    <property type="protein sequence ID" value="RRI01795.1"/>
    <property type="molecule type" value="Genomic_DNA"/>
</dbReference>
<protein>
    <submittedName>
        <fullName evidence="2">Transposase domain-containing protein</fullName>
    </submittedName>
</protein>
<name>A0A3P3FT49_9HYPH</name>
<accession>A0A3P3FT49</accession>
<proteinExistence type="predicted"/>
<evidence type="ECO:0000259" key="1">
    <source>
        <dbReference type="Pfam" id="PF13817"/>
    </source>
</evidence>
<dbReference type="AlphaFoldDB" id="A0A3P3FT49"/>
<evidence type="ECO:0000313" key="2">
    <source>
        <dbReference type="EMBL" id="RRI01795.1"/>
    </source>
</evidence>
<reference evidence="2 3" key="1">
    <citation type="submission" date="2018-11" db="EMBL/GenBank/DDBJ databases">
        <title>the genome of Mesorhizobium tamadayense DSM 28320.</title>
        <authorList>
            <person name="Gao J."/>
        </authorList>
    </citation>
    <scope>NUCLEOTIDE SEQUENCE [LARGE SCALE GENOMIC DNA]</scope>
    <source>
        <strain evidence="2 3">DSM 28320</strain>
    </source>
</reference>
<dbReference type="OrthoDB" id="9800877at2"/>